<dbReference type="EC" id="3.4.19.12" evidence="5"/>
<name>A0AAV2H3D0_LYMST</name>
<dbReference type="GO" id="GO:0035871">
    <property type="term" value="P:protein K11-linked deubiquitination"/>
    <property type="evidence" value="ECO:0007669"/>
    <property type="project" value="TreeGrafter"/>
</dbReference>
<proteinExistence type="inferred from homology"/>
<keyword evidence="20" id="KW-1185">Reference proteome</keyword>
<evidence type="ECO:0000256" key="13">
    <source>
        <dbReference type="ARBA" id="ARBA00022807"/>
    </source>
</evidence>
<dbReference type="GO" id="GO:0004843">
    <property type="term" value="F:cysteine-type deubiquitinase activity"/>
    <property type="evidence" value="ECO:0007669"/>
    <property type="project" value="UniProtKB-EC"/>
</dbReference>
<evidence type="ECO:0000256" key="10">
    <source>
        <dbReference type="ARBA" id="ARBA00022771"/>
    </source>
</evidence>
<evidence type="ECO:0000256" key="2">
    <source>
        <dbReference type="ARBA" id="ARBA00004123"/>
    </source>
</evidence>
<dbReference type="GO" id="GO:0070536">
    <property type="term" value="P:protein K63-linked deubiquitination"/>
    <property type="evidence" value="ECO:0007669"/>
    <property type="project" value="TreeGrafter"/>
</dbReference>
<evidence type="ECO:0000256" key="1">
    <source>
        <dbReference type="ARBA" id="ARBA00000707"/>
    </source>
</evidence>
<comment type="subcellular location">
    <subcellularLocation>
        <location evidence="3">Cytoplasm</location>
    </subcellularLocation>
    <subcellularLocation>
        <location evidence="2">Nucleus</location>
    </subcellularLocation>
</comment>
<evidence type="ECO:0000256" key="11">
    <source>
        <dbReference type="ARBA" id="ARBA00022786"/>
    </source>
</evidence>
<dbReference type="InterPro" id="IPR002653">
    <property type="entry name" value="Znf_A20"/>
</dbReference>
<dbReference type="PANTHER" id="PTHR13367">
    <property type="entry name" value="UBIQUITIN THIOESTERASE"/>
    <property type="match status" value="1"/>
</dbReference>
<dbReference type="GO" id="GO:0003677">
    <property type="term" value="F:DNA binding"/>
    <property type="evidence" value="ECO:0007669"/>
    <property type="project" value="InterPro"/>
</dbReference>
<evidence type="ECO:0000313" key="20">
    <source>
        <dbReference type="Proteomes" id="UP001497497"/>
    </source>
</evidence>
<evidence type="ECO:0000313" key="19">
    <source>
        <dbReference type="EMBL" id="CAL1528184.1"/>
    </source>
</evidence>
<keyword evidence="13" id="KW-0788">Thiol protease</keyword>
<evidence type="ECO:0000256" key="8">
    <source>
        <dbReference type="ARBA" id="ARBA00022670"/>
    </source>
</evidence>
<organism evidence="19 20">
    <name type="scientific">Lymnaea stagnalis</name>
    <name type="common">Great pond snail</name>
    <name type="synonym">Helix stagnalis</name>
    <dbReference type="NCBI Taxonomy" id="6523"/>
    <lineage>
        <taxon>Eukaryota</taxon>
        <taxon>Metazoa</taxon>
        <taxon>Spiralia</taxon>
        <taxon>Lophotrochozoa</taxon>
        <taxon>Mollusca</taxon>
        <taxon>Gastropoda</taxon>
        <taxon>Heterobranchia</taxon>
        <taxon>Euthyneura</taxon>
        <taxon>Panpulmonata</taxon>
        <taxon>Hygrophila</taxon>
        <taxon>Lymnaeoidea</taxon>
        <taxon>Lymnaeidae</taxon>
        <taxon>Lymnaea</taxon>
    </lineage>
</organism>
<dbReference type="GO" id="GO:0071947">
    <property type="term" value="P:protein deubiquitination involved in ubiquitin-dependent protein catabolic process"/>
    <property type="evidence" value="ECO:0007669"/>
    <property type="project" value="TreeGrafter"/>
</dbReference>
<dbReference type="Gene3D" id="1.20.5.4770">
    <property type="match status" value="1"/>
</dbReference>
<evidence type="ECO:0000256" key="16">
    <source>
        <dbReference type="SAM" id="MobiDB-lite"/>
    </source>
</evidence>
<comment type="caution">
    <text evidence="19">The sequence shown here is derived from an EMBL/GenBank/DDBJ whole genome shotgun (WGS) entry which is preliminary data.</text>
</comment>
<keyword evidence="6" id="KW-0963">Cytoplasm</keyword>
<dbReference type="GO" id="GO:0008270">
    <property type="term" value="F:zinc ion binding"/>
    <property type="evidence" value="ECO:0007669"/>
    <property type="project" value="UniProtKB-KW"/>
</dbReference>
<evidence type="ECO:0000256" key="9">
    <source>
        <dbReference type="ARBA" id="ARBA00022723"/>
    </source>
</evidence>
<dbReference type="InterPro" id="IPR051346">
    <property type="entry name" value="OTU_Deubiquitinase"/>
</dbReference>
<dbReference type="PROSITE" id="PS51036">
    <property type="entry name" value="ZF_A20"/>
    <property type="match status" value="1"/>
</dbReference>
<dbReference type="Proteomes" id="UP001497497">
    <property type="component" value="Unassembled WGS sequence"/>
</dbReference>
<keyword evidence="14" id="KW-0862">Zinc</keyword>
<dbReference type="GO" id="GO:0071108">
    <property type="term" value="P:protein K48-linked deubiquitination"/>
    <property type="evidence" value="ECO:0007669"/>
    <property type="project" value="TreeGrafter"/>
</dbReference>
<evidence type="ECO:0000256" key="5">
    <source>
        <dbReference type="ARBA" id="ARBA00012759"/>
    </source>
</evidence>
<evidence type="ECO:0000256" key="4">
    <source>
        <dbReference type="ARBA" id="ARBA00005865"/>
    </source>
</evidence>
<accession>A0AAV2H3D0</accession>
<keyword evidence="12" id="KW-0378">Hydrolase</keyword>
<sequence>MDMDESKTQAQKLDEFIKNTNVERSEAISILTRNKWNLGASYKEIEQIRNSAGQRNHQSIQNDHNRLKDSPKHKAIEQGVGAAVHLEKKGLGNLPEMSSGFNTFKLPQTNIPLSQRKNGDFSDQTKGLSVRMPTNSTINRQERIIPIQIVGGRTLPPPQSLADSYSQTPLKSSVDANLYSQSMPNSYVSTTLANSYQPVVFNDNAVYPAQTSVIRPSSGTDIPTESHQEDDDVFDDKLSKKPPPSNTYPRLKRGFSNILENESLVSEARHSVQTDILKDNHDNMYVQTFVLPNLAAFSEDFKAFLGKELIETSTLVSLEQAGRLNWWAELRLCQRLLPMATSGDGNCLLHAASLAMWGIHDRQLILRTELHDTLTNASYREALYRRWRYQQTMSNKQSGLVFSEPEWKEEWENILRLASPLPRGAPDPARFNNCCDSAVTHGRCDEPVVYESLEEFHVFVLAHVLQRPIIVVADAILKDSNGEALAPIPFPGIYLPLEVTKYFRSPLLLTYDAAHFSALSPMEQDPNILPHLPAAIPLVDPELKLLPLHFYVDPGSRVDWSKDFMLEPSLEDKINLLQKFLDVDRIPFKFDINYENDQGSGGAQEYYEESGSLLKDKDKKKKDVRMANQVQTVARQFGSIGKSMGKKLKQLGKVGKGDKSRQTAVGNEITQSTRVIPNYDNQRSVHDVILVAKLSEKRGKQQQEMVKNYLQDAEERFKSDRDIKRRSDAELRMKVPLYPDVMNQTSGIPCSTPHCSNIAAPQTNYLCTRCFNAHRLEIDMGHRRSGQNVYNTFPGRGKQPPPSFDETITCGKSTFYTPSIEDVPQGTASLGVNNLNKQISYSSTNVHIPRARSPSPDYDNVPVSNRNSRGHQQATTKTHSTTVVEDRQQCRATDCKFYGSREFDGLCSQCYKMKNEGYSKFTHSSTRL</sequence>
<dbReference type="PROSITE" id="PS50802">
    <property type="entry name" value="OTU"/>
    <property type="match status" value="1"/>
</dbReference>
<feature type="compositionally biased region" description="Polar residues" evidence="16">
    <location>
        <begin position="862"/>
        <end position="880"/>
    </location>
</feature>
<dbReference type="GO" id="GO:0005634">
    <property type="term" value="C:nucleus"/>
    <property type="evidence" value="ECO:0007669"/>
    <property type="project" value="UniProtKB-SubCell"/>
</dbReference>
<keyword evidence="8" id="KW-0645">Protease</keyword>
<dbReference type="CDD" id="cd22768">
    <property type="entry name" value="OTU_OTUD7"/>
    <property type="match status" value="1"/>
</dbReference>
<keyword evidence="11" id="KW-0833">Ubl conjugation pathway</keyword>
<evidence type="ECO:0000259" key="17">
    <source>
        <dbReference type="PROSITE" id="PS50802"/>
    </source>
</evidence>
<dbReference type="EMBL" id="CAXITT010000028">
    <property type="protein sequence ID" value="CAL1528184.1"/>
    <property type="molecule type" value="Genomic_DNA"/>
</dbReference>
<evidence type="ECO:0000256" key="12">
    <source>
        <dbReference type="ARBA" id="ARBA00022801"/>
    </source>
</evidence>
<feature type="domain" description="OTU" evidence="17">
    <location>
        <begin position="336"/>
        <end position="522"/>
    </location>
</feature>
<keyword evidence="7" id="KW-0597">Phosphoprotein</keyword>
<protein>
    <recommendedName>
        <fullName evidence="5">ubiquitinyl hydrolase 1</fullName>
        <ecNumber evidence="5">3.4.19.12</ecNumber>
    </recommendedName>
</protein>
<feature type="region of interest" description="Disordered" evidence="16">
    <location>
        <begin position="111"/>
        <end position="130"/>
    </location>
</feature>
<dbReference type="Pfam" id="PF02338">
    <property type="entry name" value="OTU"/>
    <property type="match status" value="1"/>
</dbReference>
<gene>
    <name evidence="19" type="ORF">GSLYS_00002354001</name>
</gene>
<reference evidence="19 20" key="1">
    <citation type="submission" date="2024-04" db="EMBL/GenBank/DDBJ databases">
        <authorList>
            <consortium name="Genoscope - CEA"/>
            <person name="William W."/>
        </authorList>
    </citation>
    <scope>NUCLEOTIDE SEQUENCE [LARGE SCALE GENOMIC DNA]</scope>
</reference>
<comment type="catalytic activity">
    <reaction evidence="1">
        <text>Thiol-dependent hydrolysis of ester, thioester, amide, peptide and isopeptide bonds formed by the C-terminal Gly of ubiquitin (a 76-residue protein attached to proteins as an intracellular targeting signal).</text>
        <dbReference type="EC" id="3.4.19.12"/>
    </reaction>
</comment>
<keyword evidence="15" id="KW-0539">Nucleus</keyword>
<dbReference type="InterPro" id="IPR003323">
    <property type="entry name" value="OTU_dom"/>
</dbReference>
<keyword evidence="9" id="KW-0479">Metal-binding</keyword>
<dbReference type="GO" id="GO:0005737">
    <property type="term" value="C:cytoplasm"/>
    <property type="evidence" value="ECO:0007669"/>
    <property type="project" value="UniProtKB-SubCell"/>
</dbReference>
<dbReference type="PANTHER" id="PTHR13367:SF27">
    <property type="entry name" value="OTU DOMAIN-CONTAINING PROTEIN"/>
    <property type="match status" value="1"/>
</dbReference>
<keyword evidence="10" id="KW-0863">Zinc-finger</keyword>
<evidence type="ECO:0000256" key="6">
    <source>
        <dbReference type="ARBA" id="ARBA00022490"/>
    </source>
</evidence>
<evidence type="ECO:0000259" key="18">
    <source>
        <dbReference type="PROSITE" id="PS51036"/>
    </source>
</evidence>
<feature type="domain" description="A20-type" evidence="18">
    <location>
        <begin position="884"/>
        <end position="919"/>
    </location>
</feature>
<comment type="similarity">
    <text evidence="4">Belongs to the peptidase C64 family.</text>
</comment>
<dbReference type="SMART" id="SM00259">
    <property type="entry name" value="ZnF_A20"/>
    <property type="match status" value="2"/>
</dbReference>
<dbReference type="Pfam" id="PF01754">
    <property type="entry name" value="zf-A20"/>
    <property type="match status" value="1"/>
</dbReference>
<evidence type="ECO:0000256" key="7">
    <source>
        <dbReference type="ARBA" id="ARBA00022553"/>
    </source>
</evidence>
<evidence type="ECO:0000256" key="15">
    <source>
        <dbReference type="ARBA" id="ARBA00023242"/>
    </source>
</evidence>
<evidence type="ECO:0000256" key="14">
    <source>
        <dbReference type="ARBA" id="ARBA00022833"/>
    </source>
</evidence>
<dbReference type="AlphaFoldDB" id="A0AAV2H3D0"/>
<dbReference type="GO" id="GO:0070530">
    <property type="term" value="F:K63-linked polyubiquitin modification-dependent protein binding"/>
    <property type="evidence" value="ECO:0007669"/>
    <property type="project" value="TreeGrafter"/>
</dbReference>
<feature type="region of interest" description="Disordered" evidence="16">
    <location>
        <begin position="213"/>
        <end position="247"/>
    </location>
</feature>
<feature type="region of interest" description="Disordered" evidence="16">
    <location>
        <begin position="850"/>
        <end position="880"/>
    </location>
</feature>
<evidence type="ECO:0000256" key="3">
    <source>
        <dbReference type="ARBA" id="ARBA00004496"/>
    </source>
</evidence>
<feature type="compositionally biased region" description="Polar residues" evidence="16">
    <location>
        <begin position="213"/>
        <end position="225"/>
    </location>
</feature>